<dbReference type="InterPro" id="IPR010060">
    <property type="entry name" value="NRPS_synth"/>
</dbReference>
<dbReference type="InterPro" id="IPR009081">
    <property type="entry name" value="PP-bd_ACP"/>
</dbReference>
<evidence type="ECO:0000259" key="10">
    <source>
        <dbReference type="PROSITE" id="PS50206"/>
    </source>
</evidence>
<dbReference type="InterPro" id="IPR000873">
    <property type="entry name" value="AMP-dep_synth/lig_dom"/>
</dbReference>
<dbReference type="Proteomes" id="UP000319219">
    <property type="component" value="Unassembled WGS sequence"/>
</dbReference>
<dbReference type="Gene3D" id="3.30.300.30">
    <property type="match status" value="2"/>
</dbReference>
<dbReference type="Pfam" id="PF00550">
    <property type="entry name" value="PP-binding"/>
    <property type="match status" value="2"/>
</dbReference>
<dbReference type="CDD" id="cd05930">
    <property type="entry name" value="A_NRPS"/>
    <property type="match status" value="2"/>
</dbReference>
<proteinExistence type="inferred from homology"/>
<dbReference type="Gene3D" id="3.40.50.980">
    <property type="match status" value="4"/>
</dbReference>
<dbReference type="InterPro" id="IPR001242">
    <property type="entry name" value="Condensation_dom"/>
</dbReference>
<dbReference type="InterPro" id="IPR023213">
    <property type="entry name" value="CAT-like_dom_sf"/>
</dbReference>
<evidence type="ECO:0000256" key="6">
    <source>
        <dbReference type="ARBA" id="ARBA00022737"/>
    </source>
</evidence>
<dbReference type="SUPFAM" id="SSF47336">
    <property type="entry name" value="ACP-like"/>
    <property type="match status" value="2"/>
</dbReference>
<gene>
    <name evidence="11" type="ORF">FKV70_25655</name>
</gene>
<dbReference type="NCBIfam" id="NF003417">
    <property type="entry name" value="PRK04813.1"/>
    <property type="match status" value="2"/>
</dbReference>
<dbReference type="PANTHER" id="PTHR45527:SF14">
    <property type="entry name" value="PLIPASTATIN SYNTHASE SUBUNIT B"/>
    <property type="match status" value="1"/>
</dbReference>
<dbReference type="InterPro" id="IPR001763">
    <property type="entry name" value="Rhodanese-like_dom"/>
</dbReference>
<evidence type="ECO:0000256" key="8">
    <source>
        <dbReference type="ARBA" id="ARBA00023268"/>
    </source>
</evidence>
<evidence type="ECO:0000256" key="2">
    <source>
        <dbReference type="ARBA" id="ARBA00006432"/>
    </source>
</evidence>
<feature type="non-terminal residue" evidence="11">
    <location>
        <position position="1"/>
    </location>
</feature>
<name>A0ABY3AYI7_9BACL</name>
<feature type="domain" description="Carrier" evidence="9">
    <location>
        <begin position="2228"/>
        <end position="2302"/>
    </location>
</feature>
<comment type="caution">
    <text evidence="11">The sequence shown here is derived from an EMBL/GenBank/DDBJ whole genome shotgun (WGS) entry which is preliminary data.</text>
</comment>
<dbReference type="Gene3D" id="1.10.1200.10">
    <property type="entry name" value="ACP-like"/>
    <property type="match status" value="2"/>
</dbReference>
<organism evidence="11 12">
    <name type="scientific">Paenibacillus ottowii</name>
    <dbReference type="NCBI Taxonomy" id="2315729"/>
    <lineage>
        <taxon>Bacteria</taxon>
        <taxon>Bacillati</taxon>
        <taxon>Bacillota</taxon>
        <taxon>Bacilli</taxon>
        <taxon>Bacillales</taxon>
        <taxon>Paenibacillaceae</taxon>
        <taxon>Paenibacillus</taxon>
    </lineage>
</organism>
<evidence type="ECO:0000313" key="12">
    <source>
        <dbReference type="Proteomes" id="UP000319219"/>
    </source>
</evidence>
<sequence length="2302" mass="259113">YDAFPLYEIQALTEQKQDLINHIMIFENYPVEQQVEQLGSEGQDKFTISNVVATEETNYDLNMLVMPGEGIKIRFMYNALSFDQAGIERLHGHFARLLEQISLNPHVRVEELELLTATEKQQITGAFNATASAYPSHQTIQKLFEEQAERTPDRMAVVWEHQSLTYRELNERANRLARTLRSEGVEPDQPVGILVQRSLDMIVGIYAILKAGGAYVPIDPDYPADRIRFMLEDSGAKLVLTQSHLVEQASLSFDGQVLVLEHKDIYHEDSSNLEPLSGPHHVAYVIYTSGSTGKPKGVMVEHHSVLNRILWMHDRYDLSAEDTILQKTTFTFDVSVWELFWWSMVGSKVSLLSVGGEKNPEDIVDTIARDGVTTMHFVPAMLHAFLEYVEQQPREVMQAKLSTLRHVFASGEALPPQHVARFQRLVSGLSGAKLINLYGPTEATVDVSYFDCEPNEEYTVIPIGKPIQNIRLYVVKEGTEQLQPIGVAGELCISGVGVARGYLNRPELTAEKFVANPFAEGETGYERMYRTGDLARWMPDGNIEYLGRIDHQVKIRGYRIELGEVETQLLQVESVREAVVMARTDETGQKQMVAYYVAGQELGASELRSELGRELPSYMVPSYFVQLEQMPLSPNGKIDRKALPSPEGSLQSGAEYVEPRTGAERALVAIWQSVLNVQTVGILDNFFDLGGDSIKAIQFSSRLLQAGYKMNMKDLFTYPSVKELASHLRLADKQTTEQGEVTGKVALTPTQYWLVEQGQVEAYPFNQAVMLHLEKGFDEIALRQALMKLTEHHDALRMVFSKTEQGYEAWNRGVQEGELYHLDVVDFTYLTDEATLSAAIEAKASEIHSSIQLHEGPLLKAGLFHCVDGDRLLMVIHHLVVDEISWHIVLEDLATVYEQAVHQEVLRLTDKTDSFRSWSQKLSTYANSTAMESDRAYWEQLNAAALADQVRLPEDQIQADSFTLTDTDTVVLQLTEEETSKLLKEAHRAYNTEVNDLLLTALGMMLYTWMGYERSLINLEGYGRKEILPDTDFSRTVGCFTVQYPVWLDMGSDPTLSGRIKQVKESLRHVPNKGMGYGIWRYLSESSQVVSQQADVLNFGQHQAFAEPQVSFNYLGQVDQDLPNSDIRMSPYSIGSVNSDRTKMKHALDVSGIVMNGILKLDIRYNGKAFRRDTIQMLANLLKANLLEMIEHCVTRERTELTPSDVLFKGLTLEQLDTIKEQTKTVGELENVYPLTPIQKGMLFHSLMNTQTEVYFEQLTFDLEGDFEPGMFEESVKLLVSRHAIFRTNFYSGWHGQPLQVVYRHKDLDFHYEDVRGCEHAVAEFVSQDKARGFDLGKDTLIRLAIFRTGDHSYRFVWSFHHIVMDGWCLSLVMEEVLSAYSSLLKNRQPELAPVKPYSDYIEWLEHQDAQEATRYWSDYLAGFEQQTLLLGENAQASIINRDQDADKSGGSSNSGYVSEKVTFGLGKERSTVLKRIAKQQKVTINTLLQTAWGVILQKYNNNQDVVFGSVVSGRPAEIEGVENMIGLFINTIPVRIYSERDATFAEVLQRTQEQALASSPYDTFPLYDIQALTEQKQDLIHHIMVFENYPIGQKIAQAIDSGEADAHTGLSIANVAIAEQTNYDFNLIVVPDEDISILLEYNALVYNRSAMERIRGHMDHIIGQIVDNPYIRVDELELVTPEEQAQIVQVWGDTAASYPQDQTLSSLFEQQAANTPEQVAVLCGEESLTYRELNERANRLARTLRAQGVEPDQPAGILVHRSLDMIVGIYAILKAGGAYVPIDPEYPADRIRFMLEDSGAKLVLTQSHLAEQASLSFNGQVLVLDRQEQGGKHIYHEDSSNLEPLAGPHHVAYVIYTSGSTGKPKGVMVEHHSVLNRILWMHDRYGLSAEDTILQKTAFTFDVSVWELFWWSMVGSKVSLLSVGGEKNPEDIVDTIARDGVTTMHFVPAMLHAFLEYVQQQPREVMQAKLGTLRHVFASGEALPPQHVARFQRLVWSLTGAKLVNLYGPTEATVDVSYFDCEPDEEYAVIPIGKPIQNIRLYIVKEGTEQLQPIGVAGELCIGGVGVARGYLNRPELTAEKFVKDPFAGGEAGYERMYRTGDLARWMPDGNIEYLGRIDHQVKIRGYRIELGEVETQLLQVDSVREAVVMARADETGQKQMVAYYVAGQELGASELRSELGRELPSYMVPSYFVQLEQMPLSPNGKIDRKALPAPEGSLQTGVDYAEPRTAQERALVAVWQSVLGLQTVGILDNFFDLGGDSIKAIQIASRTFQAGYKLDMKDLFQYPTVAALAPHMHEVR</sequence>
<evidence type="ECO:0000256" key="7">
    <source>
        <dbReference type="ARBA" id="ARBA00023194"/>
    </source>
</evidence>
<dbReference type="SUPFAM" id="SSF56801">
    <property type="entry name" value="Acetyl-CoA synthetase-like"/>
    <property type="match status" value="2"/>
</dbReference>
<dbReference type="Pfam" id="PF00501">
    <property type="entry name" value="AMP-binding"/>
    <property type="match status" value="2"/>
</dbReference>
<dbReference type="InterPro" id="IPR020845">
    <property type="entry name" value="AMP-binding_CS"/>
</dbReference>
<dbReference type="InterPro" id="IPR020806">
    <property type="entry name" value="PKS_PP-bd"/>
</dbReference>
<dbReference type="InterPro" id="IPR036736">
    <property type="entry name" value="ACP-like_sf"/>
</dbReference>
<dbReference type="NCBIfam" id="TIGR01733">
    <property type="entry name" value="AA-adenyl-dom"/>
    <property type="match status" value="2"/>
</dbReference>
<keyword evidence="7" id="KW-0045">Antibiotic biosynthesis</keyword>
<evidence type="ECO:0000256" key="4">
    <source>
        <dbReference type="ARBA" id="ARBA00022553"/>
    </source>
</evidence>
<dbReference type="PROSITE" id="PS50206">
    <property type="entry name" value="RHODANESE_3"/>
    <property type="match status" value="1"/>
</dbReference>
<dbReference type="InterPro" id="IPR010071">
    <property type="entry name" value="AA_adenyl_dom"/>
</dbReference>
<dbReference type="RefSeq" id="WP_142614962.1">
    <property type="nucleotide sequence ID" value="NZ_VIJZ01000023.1"/>
</dbReference>
<evidence type="ECO:0000313" key="11">
    <source>
        <dbReference type="EMBL" id="TQR91846.1"/>
    </source>
</evidence>
<dbReference type="Gene3D" id="3.30.559.10">
    <property type="entry name" value="Chloramphenicol acetyltransferase-like domain"/>
    <property type="match status" value="2"/>
</dbReference>
<keyword evidence="5" id="KW-0436">Ligase</keyword>
<accession>A0ABY3AYI7</accession>
<evidence type="ECO:0000256" key="5">
    <source>
        <dbReference type="ARBA" id="ARBA00022598"/>
    </source>
</evidence>
<dbReference type="CDD" id="cd19534">
    <property type="entry name" value="E_NRPS"/>
    <property type="match status" value="1"/>
</dbReference>
<dbReference type="Gene3D" id="2.30.38.10">
    <property type="entry name" value="Luciferase, Domain 3"/>
    <property type="match status" value="2"/>
</dbReference>
<feature type="non-terminal residue" evidence="11">
    <location>
        <position position="2302"/>
    </location>
</feature>
<evidence type="ECO:0000259" key="9">
    <source>
        <dbReference type="PROSITE" id="PS50075"/>
    </source>
</evidence>
<dbReference type="Pfam" id="PF00668">
    <property type="entry name" value="Condensation"/>
    <property type="match status" value="3"/>
</dbReference>
<keyword evidence="8" id="KW-0511">Multifunctional enzyme</keyword>
<dbReference type="PANTHER" id="PTHR45527">
    <property type="entry name" value="NONRIBOSOMAL PEPTIDE SYNTHETASE"/>
    <property type="match status" value="1"/>
</dbReference>
<dbReference type="PROSITE" id="PS50075">
    <property type="entry name" value="CARRIER"/>
    <property type="match status" value="2"/>
</dbReference>
<dbReference type="SMART" id="SM00823">
    <property type="entry name" value="PKS_PP"/>
    <property type="match status" value="2"/>
</dbReference>
<evidence type="ECO:0000256" key="3">
    <source>
        <dbReference type="ARBA" id="ARBA00022450"/>
    </source>
</evidence>
<dbReference type="SUPFAM" id="SSF52777">
    <property type="entry name" value="CoA-dependent acyltransferases"/>
    <property type="match status" value="5"/>
</dbReference>
<dbReference type="PROSITE" id="PS00455">
    <property type="entry name" value="AMP_BINDING"/>
    <property type="match status" value="2"/>
</dbReference>
<dbReference type="EMBL" id="VIJZ01000023">
    <property type="protein sequence ID" value="TQR91846.1"/>
    <property type="molecule type" value="Genomic_DNA"/>
</dbReference>
<keyword evidence="3" id="KW-0596">Phosphopantetheine</keyword>
<dbReference type="InterPro" id="IPR025110">
    <property type="entry name" value="AMP-bd_C"/>
</dbReference>
<keyword evidence="12" id="KW-1185">Reference proteome</keyword>
<evidence type="ECO:0000256" key="1">
    <source>
        <dbReference type="ARBA" id="ARBA00001957"/>
    </source>
</evidence>
<reference evidence="11 12" key="1">
    <citation type="submission" date="2019-07" db="EMBL/GenBank/DDBJ databases">
        <title>Paenibacillus ottowii sp. nov. isolated from a fermentation system processing bovine manure.</title>
        <authorList>
            <person name="Velazquez L.F."/>
            <person name="Rajbanshi S."/>
            <person name="Guan S."/>
            <person name="Hinchee M."/>
            <person name="Welsh A."/>
        </authorList>
    </citation>
    <scope>NUCLEOTIDE SEQUENCE [LARGE SCALE GENOMIC DNA]</scope>
    <source>
        <strain evidence="11 12">MS2379</strain>
    </source>
</reference>
<comment type="cofactor">
    <cofactor evidence="1">
        <name>pantetheine 4'-phosphate</name>
        <dbReference type="ChEBI" id="CHEBI:47942"/>
    </cofactor>
</comment>
<feature type="domain" description="Carrier" evidence="9">
    <location>
        <begin position="658"/>
        <end position="732"/>
    </location>
</feature>
<feature type="domain" description="Rhodanese" evidence="10">
    <location>
        <begin position="1700"/>
        <end position="1782"/>
    </location>
</feature>
<comment type="similarity">
    <text evidence="2">Belongs to the ATP-dependent AMP-binding enzyme family.</text>
</comment>
<dbReference type="CDD" id="cd19543">
    <property type="entry name" value="DCL_NRPS"/>
    <property type="match status" value="1"/>
</dbReference>
<dbReference type="Gene3D" id="3.30.559.30">
    <property type="entry name" value="Nonribosomal peptide synthetase, condensation domain"/>
    <property type="match status" value="3"/>
</dbReference>
<dbReference type="NCBIfam" id="TIGR01720">
    <property type="entry name" value="NRPS-para261"/>
    <property type="match status" value="1"/>
</dbReference>
<keyword evidence="6" id="KW-0677">Repeat</keyword>
<protein>
    <submittedName>
        <fullName evidence="11">Amino acid adenylation domain-containing protein</fullName>
    </submittedName>
</protein>
<dbReference type="Pfam" id="PF13193">
    <property type="entry name" value="AMP-binding_C"/>
    <property type="match status" value="2"/>
</dbReference>
<dbReference type="InterPro" id="IPR045851">
    <property type="entry name" value="AMP-bd_C_sf"/>
</dbReference>
<keyword evidence="4" id="KW-0597">Phosphoprotein</keyword>